<gene>
    <name evidence="3" type="ORF">DIR46_13165</name>
</gene>
<feature type="signal peptide" evidence="1">
    <location>
        <begin position="1"/>
        <end position="29"/>
    </location>
</feature>
<keyword evidence="4" id="KW-1185">Reference proteome</keyword>
<dbReference type="KEGG" id="mtim:DIR46_13165"/>
<dbReference type="OrthoDB" id="5509507at2"/>
<protein>
    <recommendedName>
        <fullName evidence="2">PcRGLX/YetA-like N-terminal RIFT barrel domain-containing protein</fullName>
    </recommendedName>
</protein>
<keyword evidence="1" id="KW-0732">Signal</keyword>
<sequence length="729" mass="79538">MSGPFLSSAPRLLRLLALAAMLGGAGAMADAAAAQALPEVRIQNLGGAQSSVPFTFGQVFAPGDLRKQDRLAARLDDGALIPLQADVKATHADGSVRHAVLSGVLPRLGARGAAAIALVKGDAPAPRAAGGGVDSLLADGLAAAVTIKLDGATYRATLADAVAGARGGRNASLWLDGPLVREWRGAAPFRRQAGAAHPLLEAHFAVRWYPGLERQARVEVVVENAKTFQSGARNLDYDVEVEVGGRTVYTEDKLRHYHHARWRQLAWWNAARAPDLQVRPDSAYLIASRAVSNYDQGIAPSELSLVNQVKRLPEEKTGPMTIGPVNPYMPSTGGRNDIGPLPAWSVQYLLSGDPRAFRTMVAAAEGSGSWSIHLRDERTGYPLRTDTPANRAVSTHMNLADKGPLPVPRCAGKGLCETPYKHDTAHQPSLAYLPYLLTGDYYYLEELQFWAASNPLETDPVNSGHGQGLVRWQQVRGQAWSLRTLGHAAYITPDAHPLKDYFVKQVDNNLKFYHATYVVGNPNRLGVYDGSGAGSFKVKASAPWQDDFLTWSFGYLAELGFEKALPILQWKARYAVGRMTTPGFCWIQASAYHLEFRPGPKEPLFRDLPTMYAFNFGGDSILNESKKLRHPQGLKYIDQPCGSREQSEWLRVASKGHWSPGRMSGFSDSVLGFPANMQPALALAATWGVPKADEAWQRFEARADRPDYRKTPVWAIVPREGMVADKARR</sequence>
<evidence type="ECO:0000313" key="3">
    <source>
        <dbReference type="EMBL" id="AWL05285.1"/>
    </source>
</evidence>
<dbReference type="Proteomes" id="UP000245820">
    <property type="component" value="Chromosome"/>
</dbReference>
<dbReference type="RefSeq" id="WP_109345619.1">
    <property type="nucleotide sequence ID" value="NZ_CP029343.1"/>
</dbReference>
<feature type="domain" description="PcRGLX/YetA-like N-terminal RIFT barrel" evidence="2">
    <location>
        <begin position="39"/>
        <end position="98"/>
    </location>
</feature>
<reference evidence="3 4" key="1">
    <citation type="submission" date="2018-05" db="EMBL/GenBank/DDBJ databases">
        <title>Complete genome sequence of Massilia oculi sp. nov. CCUG 43427T (=DSM 26321T), the type strain of M. oculi, and comparison with genome sequences of other Massilia strains.</title>
        <authorList>
            <person name="Zhu B."/>
        </authorList>
    </citation>
    <scope>NUCLEOTIDE SEQUENCE [LARGE SCALE GENOMIC DNA]</scope>
    <source>
        <strain evidence="3 4">CCUG 43427</strain>
    </source>
</reference>
<dbReference type="Pfam" id="PF19501">
    <property type="entry name" value="PcRGLX_1st"/>
    <property type="match status" value="1"/>
</dbReference>
<evidence type="ECO:0000256" key="1">
    <source>
        <dbReference type="SAM" id="SignalP"/>
    </source>
</evidence>
<evidence type="ECO:0000259" key="2">
    <source>
        <dbReference type="Pfam" id="PF19501"/>
    </source>
</evidence>
<dbReference type="EMBL" id="CP029343">
    <property type="protein sequence ID" value="AWL05285.1"/>
    <property type="molecule type" value="Genomic_DNA"/>
</dbReference>
<dbReference type="InterPro" id="IPR048329">
    <property type="entry name" value="PcRGLX_1st"/>
</dbReference>
<accession>A0A2S2DIW5</accession>
<organism evidence="3 4">
    <name type="scientific">Massilia oculi</name>
    <dbReference type="NCBI Taxonomy" id="945844"/>
    <lineage>
        <taxon>Bacteria</taxon>
        <taxon>Pseudomonadati</taxon>
        <taxon>Pseudomonadota</taxon>
        <taxon>Betaproteobacteria</taxon>
        <taxon>Burkholderiales</taxon>
        <taxon>Oxalobacteraceae</taxon>
        <taxon>Telluria group</taxon>
        <taxon>Massilia</taxon>
    </lineage>
</organism>
<evidence type="ECO:0000313" key="4">
    <source>
        <dbReference type="Proteomes" id="UP000245820"/>
    </source>
</evidence>
<dbReference type="AlphaFoldDB" id="A0A2S2DIW5"/>
<name>A0A2S2DIW5_9BURK</name>
<proteinExistence type="predicted"/>
<feature type="chain" id="PRO_5015540162" description="PcRGLX/YetA-like N-terminal RIFT barrel domain-containing protein" evidence="1">
    <location>
        <begin position="30"/>
        <end position="729"/>
    </location>
</feature>